<keyword evidence="4" id="KW-1185">Reference proteome</keyword>
<dbReference type="Proteomes" id="UP000222163">
    <property type="component" value="Unassembled WGS sequence"/>
</dbReference>
<reference evidence="1 4" key="3">
    <citation type="submission" date="2023-07" db="EMBL/GenBank/DDBJ databases">
        <title>Genome content predicts the carbon catabolic preferences of heterotrophic bacteria.</title>
        <authorList>
            <person name="Gralka M."/>
        </authorList>
    </citation>
    <scope>NUCLEOTIDE SEQUENCE [LARGE SCALE GENOMIC DNA]</scope>
    <source>
        <strain evidence="1 4">4G03</strain>
    </source>
</reference>
<dbReference type="Proteomes" id="UP001242342">
    <property type="component" value="Unassembled WGS sequence"/>
</dbReference>
<evidence type="ECO:0000313" key="1">
    <source>
        <dbReference type="EMBL" id="MDP2540758.1"/>
    </source>
</evidence>
<reference evidence="2 3" key="1">
    <citation type="journal article" date="2016" name="Nat. Commun.">
        <title>Microbial interactions lead to rapid micro-scale successions on model marine particles.</title>
        <authorList>
            <person name="Datta M.S."/>
            <person name="Sliwerska E."/>
            <person name="Gore J."/>
            <person name="Polz M.F."/>
            <person name="Cordero O.X."/>
        </authorList>
    </citation>
    <scope>NUCLEOTIDE SEQUENCE [LARGE SCALE GENOMIC DNA]</scope>
    <source>
        <strain evidence="2 3">4G03</strain>
    </source>
</reference>
<accession>A0A2G1BXE4</accession>
<gene>
    <name evidence="2" type="ORF">CSC81_04245</name>
    <name evidence="1" type="ORF">Q8W23_04645</name>
</gene>
<reference evidence="2" key="2">
    <citation type="submission" date="2017-10" db="EMBL/GenBank/DDBJ databases">
        <authorList>
            <person name="Enke T.N."/>
            <person name="Cordero O.X."/>
        </authorList>
    </citation>
    <scope>NUCLEOTIDE SEQUENCE</scope>
    <source>
        <strain evidence="2">4G03</strain>
    </source>
</reference>
<sequence length="59" mass="6387">MLKSISKLGNVLNKSEQREINGGAIKCPPHTRYVCLGVAPLVSCWCQPFALPGDEIATM</sequence>
<dbReference type="EMBL" id="JAUYVU010000002">
    <property type="protein sequence ID" value="MDP2540758.1"/>
    <property type="molecule type" value="Genomic_DNA"/>
</dbReference>
<evidence type="ECO:0000313" key="3">
    <source>
        <dbReference type="Proteomes" id="UP000222163"/>
    </source>
</evidence>
<evidence type="ECO:0000313" key="2">
    <source>
        <dbReference type="EMBL" id="PHN98712.1"/>
    </source>
</evidence>
<comment type="caution">
    <text evidence="2">The sequence shown here is derived from an EMBL/GenBank/DDBJ whole genome shotgun (WGS) entry which is preliminary data.</text>
</comment>
<evidence type="ECO:0000313" key="4">
    <source>
        <dbReference type="Proteomes" id="UP001242342"/>
    </source>
</evidence>
<name>A0A2G1BXE4_9FLAO</name>
<dbReference type="EMBL" id="PDUU01000003">
    <property type="protein sequence ID" value="PHN98712.1"/>
    <property type="molecule type" value="Genomic_DNA"/>
</dbReference>
<organism evidence="2 3">
    <name type="scientific">Tenacibaculum discolor</name>
    <dbReference type="NCBI Taxonomy" id="361581"/>
    <lineage>
        <taxon>Bacteria</taxon>
        <taxon>Pseudomonadati</taxon>
        <taxon>Bacteroidota</taxon>
        <taxon>Flavobacteriia</taxon>
        <taxon>Flavobacteriales</taxon>
        <taxon>Flavobacteriaceae</taxon>
        <taxon>Tenacibaculum</taxon>
    </lineage>
</organism>
<proteinExistence type="predicted"/>
<dbReference type="RefSeq" id="WP_099214528.1">
    <property type="nucleotide sequence ID" value="NZ_JAUYVU010000002.1"/>
</dbReference>
<dbReference type="AlphaFoldDB" id="A0A2G1BXE4"/>
<protein>
    <submittedName>
        <fullName evidence="2">Uncharacterized protein</fullName>
    </submittedName>
</protein>